<dbReference type="PIRSF" id="PIRSF000390">
    <property type="entry name" value="PLP_StrS"/>
    <property type="match status" value="1"/>
</dbReference>
<protein>
    <recommendedName>
        <fullName evidence="6">DegT/DnrJ/EryC1/StrS aminotransferase</fullName>
    </recommendedName>
</protein>
<dbReference type="PANTHER" id="PTHR30244">
    <property type="entry name" value="TRANSAMINASE"/>
    <property type="match status" value="1"/>
</dbReference>
<dbReference type="InterPro" id="IPR015424">
    <property type="entry name" value="PyrdxlP-dep_Trfase"/>
</dbReference>
<evidence type="ECO:0000256" key="1">
    <source>
        <dbReference type="PIRSR" id="PIRSR000390-1"/>
    </source>
</evidence>
<dbReference type="EMBL" id="MFCV01000044">
    <property type="protein sequence ID" value="OGE30702.1"/>
    <property type="molecule type" value="Genomic_DNA"/>
</dbReference>
<evidence type="ECO:0000313" key="5">
    <source>
        <dbReference type="Proteomes" id="UP000176902"/>
    </source>
</evidence>
<dbReference type="GO" id="GO:0008483">
    <property type="term" value="F:transaminase activity"/>
    <property type="evidence" value="ECO:0007669"/>
    <property type="project" value="TreeGrafter"/>
</dbReference>
<dbReference type="InterPro" id="IPR015422">
    <property type="entry name" value="PyrdxlP-dep_Trfase_small"/>
</dbReference>
<comment type="similarity">
    <text evidence="3">Belongs to the DegT/DnrJ/EryC1 family.</text>
</comment>
<evidence type="ECO:0000256" key="3">
    <source>
        <dbReference type="RuleBase" id="RU004508"/>
    </source>
</evidence>
<sequence>MNIFNSLGSNYDFKFVLKALLSFSGNSKDLENLLGEKYGGKAILLYKGREAIELALKSLNLPAGTFVAINGFTCFAMYDAIKKSGLNVEYLDIEKGELNFSAETFKKALDKNPKIKVVIIQNTLGFPCDIKGISKICKEKGIILIEDLAHSIGAKYEGEKEAGTLGDMTILSFSQDKMIDGISGGALVDKGRKMLQEKLYNLPLKQQIIDSLYPSLTFRIRLTYPFLIGKVLHEILKRLNLLSKPMTGAETGKLHKLPGWYSNLIMGQFDKLNSDLSHRRKIASIYAETLNPNILSKRIIKQIADASNLRFPIFVNNRGDLIKYLAQNGIYVSDIWYDAPISPKKYLSQSDYNHQCPNSELASSAILNLPTHKNVAGKDAVKISNIINQWLSQQ</sequence>
<comment type="caution">
    <text evidence="4">The sequence shown here is derived from an EMBL/GenBank/DDBJ whole genome shotgun (WGS) entry which is preliminary data.</text>
</comment>
<gene>
    <name evidence="4" type="ORF">A3C59_03230</name>
</gene>
<name>A0A1F5JPZ3_9BACT</name>
<dbReference type="Gene3D" id="3.40.640.10">
    <property type="entry name" value="Type I PLP-dependent aspartate aminotransferase-like (Major domain)"/>
    <property type="match status" value="1"/>
</dbReference>
<dbReference type="InterPro" id="IPR000653">
    <property type="entry name" value="DegT/StrS_aminotransferase"/>
</dbReference>
<dbReference type="InterPro" id="IPR015421">
    <property type="entry name" value="PyrdxlP-dep_Trfase_major"/>
</dbReference>
<feature type="modified residue" description="N6-(pyridoxal phosphate)lysine" evidence="2">
    <location>
        <position position="177"/>
    </location>
</feature>
<evidence type="ECO:0000256" key="2">
    <source>
        <dbReference type="PIRSR" id="PIRSR000390-2"/>
    </source>
</evidence>
<dbReference type="GO" id="GO:0000271">
    <property type="term" value="P:polysaccharide biosynthetic process"/>
    <property type="evidence" value="ECO:0007669"/>
    <property type="project" value="TreeGrafter"/>
</dbReference>
<dbReference type="AlphaFoldDB" id="A0A1F5JPZ3"/>
<dbReference type="Proteomes" id="UP000176902">
    <property type="component" value="Unassembled WGS sequence"/>
</dbReference>
<dbReference type="Pfam" id="PF01041">
    <property type="entry name" value="DegT_DnrJ_EryC1"/>
    <property type="match status" value="2"/>
</dbReference>
<organism evidence="4 5">
    <name type="scientific">Candidatus Daviesbacteria bacterium RIFCSPHIGHO2_02_FULL_36_13</name>
    <dbReference type="NCBI Taxonomy" id="1797768"/>
    <lineage>
        <taxon>Bacteria</taxon>
        <taxon>Candidatus Daviesiibacteriota</taxon>
    </lineage>
</organism>
<dbReference type="PANTHER" id="PTHR30244:SF34">
    <property type="entry name" value="DTDP-4-AMINO-4,6-DIDEOXYGALACTOSE TRANSAMINASE"/>
    <property type="match status" value="1"/>
</dbReference>
<evidence type="ECO:0000313" key="4">
    <source>
        <dbReference type="EMBL" id="OGE30702.1"/>
    </source>
</evidence>
<reference evidence="4 5" key="1">
    <citation type="journal article" date="2016" name="Nat. Commun.">
        <title>Thousands of microbial genomes shed light on interconnected biogeochemical processes in an aquifer system.</title>
        <authorList>
            <person name="Anantharaman K."/>
            <person name="Brown C.T."/>
            <person name="Hug L.A."/>
            <person name="Sharon I."/>
            <person name="Castelle C.J."/>
            <person name="Probst A.J."/>
            <person name="Thomas B.C."/>
            <person name="Singh A."/>
            <person name="Wilkins M.J."/>
            <person name="Karaoz U."/>
            <person name="Brodie E.L."/>
            <person name="Williams K.H."/>
            <person name="Hubbard S.S."/>
            <person name="Banfield J.F."/>
        </authorList>
    </citation>
    <scope>NUCLEOTIDE SEQUENCE [LARGE SCALE GENOMIC DNA]</scope>
</reference>
<dbReference type="SUPFAM" id="SSF53383">
    <property type="entry name" value="PLP-dependent transferases"/>
    <property type="match status" value="1"/>
</dbReference>
<evidence type="ECO:0008006" key="6">
    <source>
        <dbReference type="Google" id="ProtNLM"/>
    </source>
</evidence>
<dbReference type="Gene3D" id="3.90.1150.10">
    <property type="entry name" value="Aspartate Aminotransferase, domain 1"/>
    <property type="match status" value="1"/>
</dbReference>
<keyword evidence="2 3" id="KW-0663">Pyridoxal phosphate</keyword>
<accession>A0A1F5JPZ3</accession>
<dbReference type="STRING" id="1797768.A3C59_03230"/>
<proteinExistence type="inferred from homology"/>
<dbReference type="GO" id="GO:0030170">
    <property type="term" value="F:pyridoxal phosphate binding"/>
    <property type="evidence" value="ECO:0007669"/>
    <property type="project" value="TreeGrafter"/>
</dbReference>
<feature type="active site" description="Proton acceptor" evidence="1">
    <location>
        <position position="177"/>
    </location>
</feature>